<dbReference type="Pfam" id="PF10320">
    <property type="entry name" value="7TM_GPCR_Srsx"/>
    <property type="match status" value="1"/>
</dbReference>
<dbReference type="InterPro" id="IPR000276">
    <property type="entry name" value="GPCR_Rhodpsn"/>
</dbReference>
<feature type="transmembrane region" description="Helical" evidence="5">
    <location>
        <begin position="152"/>
        <end position="175"/>
    </location>
</feature>
<evidence type="ECO:0000256" key="4">
    <source>
        <dbReference type="ARBA" id="ARBA00023136"/>
    </source>
</evidence>
<feature type="transmembrane region" description="Helical" evidence="5">
    <location>
        <begin position="43"/>
        <end position="64"/>
    </location>
</feature>
<dbReference type="PANTHER" id="PTHR23360:SF16">
    <property type="entry name" value="G-PROTEIN COUPLED RECEPTORS FAMILY 1 PROFILE DOMAIN-CONTAINING PROTEIN"/>
    <property type="match status" value="1"/>
</dbReference>
<organism evidence="7 8">
    <name type="scientific">Steinernema hermaphroditum</name>
    <dbReference type="NCBI Taxonomy" id="289476"/>
    <lineage>
        <taxon>Eukaryota</taxon>
        <taxon>Metazoa</taxon>
        <taxon>Ecdysozoa</taxon>
        <taxon>Nematoda</taxon>
        <taxon>Chromadorea</taxon>
        <taxon>Rhabditida</taxon>
        <taxon>Tylenchina</taxon>
        <taxon>Panagrolaimomorpha</taxon>
        <taxon>Strongyloidoidea</taxon>
        <taxon>Steinernematidae</taxon>
        <taxon>Steinernema</taxon>
    </lineage>
</organism>
<keyword evidence="8" id="KW-1185">Reference proteome</keyword>
<dbReference type="InterPro" id="IPR017452">
    <property type="entry name" value="GPCR_Rhodpsn_7TM"/>
</dbReference>
<evidence type="ECO:0000256" key="3">
    <source>
        <dbReference type="ARBA" id="ARBA00022989"/>
    </source>
</evidence>
<gene>
    <name evidence="7" type="ORF">QR680_016178</name>
</gene>
<dbReference type="AlphaFoldDB" id="A0AA39HAB7"/>
<keyword evidence="2 5" id="KW-0812">Transmembrane</keyword>
<accession>A0AA39HAB7</accession>
<name>A0AA39HAB7_9BILA</name>
<proteinExistence type="predicted"/>
<keyword evidence="4 5" id="KW-0472">Membrane</keyword>
<evidence type="ECO:0000259" key="6">
    <source>
        <dbReference type="PROSITE" id="PS50262"/>
    </source>
</evidence>
<dbReference type="PROSITE" id="PS50262">
    <property type="entry name" value="G_PROTEIN_RECEP_F1_2"/>
    <property type="match status" value="1"/>
</dbReference>
<dbReference type="GO" id="GO:0016020">
    <property type="term" value="C:membrane"/>
    <property type="evidence" value="ECO:0007669"/>
    <property type="project" value="UniProtKB-SubCell"/>
</dbReference>
<feature type="domain" description="G-protein coupled receptors family 1 profile" evidence="6">
    <location>
        <begin position="55"/>
        <end position="292"/>
    </location>
</feature>
<dbReference type="InterPro" id="IPR019424">
    <property type="entry name" value="7TM_GPCR_Srsx"/>
</dbReference>
<dbReference type="PANTHER" id="PTHR23360">
    <property type="entry name" value="G-PROTEIN COUPLED RECEPTORS FAMILY 1 PROFILE DOMAIN-CONTAINING PROTEIN-RELATED"/>
    <property type="match status" value="1"/>
</dbReference>
<dbReference type="SMART" id="SM01381">
    <property type="entry name" value="7TM_GPCR_Srsx"/>
    <property type="match status" value="1"/>
</dbReference>
<feature type="transmembrane region" description="Helical" evidence="5">
    <location>
        <begin position="235"/>
        <end position="263"/>
    </location>
</feature>
<feature type="transmembrane region" description="Helical" evidence="5">
    <location>
        <begin position="76"/>
        <end position="98"/>
    </location>
</feature>
<protein>
    <recommendedName>
        <fullName evidence="6">G-protein coupled receptors family 1 profile domain-containing protein</fullName>
    </recommendedName>
</protein>
<keyword evidence="3 5" id="KW-1133">Transmembrane helix</keyword>
<sequence>MQFRLICFHPQAYCIEIIFVVMLINEQYLTVPQVLTFGKVGSIAVMCTMIFGTFGNSALLYVTLRSPNLRGSCSNLIALQALADIITACGHPIFFYLSWTEQLVSFRTCFWLQFIPCSGMNWSTAVIMFIGLDRLLCVRHPTWYSVVNKKRYFLTICGICLLFDCTIKMVTYFTIEDQMTVCVIAEAYSGIGRFAFVGSQVALNILVIVVYQKLRSAMMEAKRMSRLGNKETAKVYRAVNTVMICYILGWLTTMVSLGVTMLFTLDVFVTVAVESVVGVFANINLACPLVVYYYRSSLYRNEICRVFGFVKNRIHGQTNSVQPLPQSLRISTSGNSFNQN</sequence>
<dbReference type="InterPro" id="IPR047130">
    <property type="entry name" value="7TM_GPCR_Srsx_nematod"/>
</dbReference>
<dbReference type="EMBL" id="JAUCMV010000004">
    <property type="protein sequence ID" value="KAK0402158.1"/>
    <property type="molecule type" value="Genomic_DNA"/>
</dbReference>
<reference evidence="7" key="1">
    <citation type="submission" date="2023-06" db="EMBL/GenBank/DDBJ databases">
        <title>Genomic analysis of the entomopathogenic nematode Steinernema hermaphroditum.</title>
        <authorList>
            <person name="Schwarz E.M."/>
            <person name="Heppert J.K."/>
            <person name="Baniya A."/>
            <person name="Schwartz H.T."/>
            <person name="Tan C.-H."/>
            <person name="Antoshechkin I."/>
            <person name="Sternberg P.W."/>
            <person name="Goodrich-Blair H."/>
            <person name="Dillman A.R."/>
        </authorList>
    </citation>
    <scope>NUCLEOTIDE SEQUENCE</scope>
    <source>
        <strain evidence="7">PS9179</strain>
        <tissue evidence="7">Whole animal</tissue>
    </source>
</reference>
<dbReference type="SUPFAM" id="SSF81321">
    <property type="entry name" value="Family A G protein-coupled receptor-like"/>
    <property type="match status" value="1"/>
</dbReference>
<evidence type="ECO:0000256" key="1">
    <source>
        <dbReference type="ARBA" id="ARBA00004370"/>
    </source>
</evidence>
<feature type="transmembrane region" description="Helical" evidence="5">
    <location>
        <begin position="195"/>
        <end position="214"/>
    </location>
</feature>
<feature type="transmembrane region" description="Helical" evidence="5">
    <location>
        <begin position="275"/>
        <end position="294"/>
    </location>
</feature>
<comment type="subcellular location">
    <subcellularLocation>
        <location evidence="1">Membrane</location>
    </subcellularLocation>
</comment>
<dbReference type="CDD" id="cd00637">
    <property type="entry name" value="7tm_classA_rhodopsin-like"/>
    <property type="match status" value="1"/>
</dbReference>
<evidence type="ECO:0000313" key="7">
    <source>
        <dbReference type="EMBL" id="KAK0402158.1"/>
    </source>
</evidence>
<evidence type="ECO:0000256" key="2">
    <source>
        <dbReference type="ARBA" id="ARBA00022692"/>
    </source>
</evidence>
<dbReference type="Gene3D" id="1.20.1070.10">
    <property type="entry name" value="Rhodopsin 7-helix transmembrane proteins"/>
    <property type="match status" value="1"/>
</dbReference>
<evidence type="ECO:0000256" key="5">
    <source>
        <dbReference type="SAM" id="Phobius"/>
    </source>
</evidence>
<dbReference type="GO" id="GO:0004930">
    <property type="term" value="F:G protein-coupled receptor activity"/>
    <property type="evidence" value="ECO:0007669"/>
    <property type="project" value="InterPro"/>
</dbReference>
<feature type="transmembrane region" description="Helical" evidence="5">
    <location>
        <begin position="110"/>
        <end position="132"/>
    </location>
</feature>
<evidence type="ECO:0000313" key="8">
    <source>
        <dbReference type="Proteomes" id="UP001175271"/>
    </source>
</evidence>
<dbReference type="Proteomes" id="UP001175271">
    <property type="component" value="Unassembled WGS sequence"/>
</dbReference>
<comment type="caution">
    <text evidence="7">The sequence shown here is derived from an EMBL/GenBank/DDBJ whole genome shotgun (WGS) entry which is preliminary data.</text>
</comment>
<feature type="transmembrane region" description="Helical" evidence="5">
    <location>
        <begin position="12"/>
        <end position="31"/>
    </location>
</feature>